<dbReference type="InterPro" id="IPR011990">
    <property type="entry name" value="TPR-like_helical_dom_sf"/>
</dbReference>
<keyword evidence="1" id="KW-0677">Repeat</keyword>
<proteinExistence type="predicted"/>
<dbReference type="Gene3D" id="1.25.40.10">
    <property type="entry name" value="Tetratricopeptide repeat domain"/>
    <property type="match status" value="1"/>
</dbReference>
<dbReference type="InterPro" id="IPR051012">
    <property type="entry name" value="CellSynth/LPSAsmb/PSIAsmb"/>
</dbReference>
<dbReference type="PANTHER" id="PTHR45586:SF1">
    <property type="entry name" value="LIPOPOLYSACCHARIDE ASSEMBLY PROTEIN B"/>
    <property type="match status" value="1"/>
</dbReference>
<dbReference type="AlphaFoldDB" id="A0A3B1DI35"/>
<dbReference type="SUPFAM" id="SSF48452">
    <property type="entry name" value="TPR-like"/>
    <property type="match status" value="1"/>
</dbReference>
<evidence type="ECO:0000256" key="2">
    <source>
        <dbReference type="ARBA" id="ARBA00022803"/>
    </source>
</evidence>
<reference evidence="3" key="1">
    <citation type="submission" date="2018-06" db="EMBL/GenBank/DDBJ databases">
        <authorList>
            <person name="Zhirakovskaya E."/>
        </authorList>
    </citation>
    <scope>NUCLEOTIDE SEQUENCE</scope>
</reference>
<keyword evidence="2" id="KW-0802">TPR repeat</keyword>
<dbReference type="PANTHER" id="PTHR45586">
    <property type="entry name" value="TPR REPEAT-CONTAINING PROTEIN PA4667"/>
    <property type="match status" value="1"/>
</dbReference>
<evidence type="ECO:0000313" key="3">
    <source>
        <dbReference type="EMBL" id="VAX42079.1"/>
    </source>
</evidence>
<sequence length="241" mass="25420">MQKLNIALWCAITAAGIAGLAGCTGQATHIETTRTHGSESRATGEAAVGPVVKSTADYRKVRFAEAMRGLAIEGGRVVVDRDAARDLAGNLHQTDAAAAIKRGDALLAENDYTGAVGEFRLALLADSAAAPAYVGLGDAFLGKKKDSMALAAYRTATTHAPEDVAVRMKLAETINRIGDLKGWAEELENILALDPEHGQAHARLAVARYYLGDLETARRQLALADQFGGEVPSQLRAILSN</sequence>
<protein>
    <submittedName>
        <fullName evidence="3">Uncharacterized protein</fullName>
    </submittedName>
</protein>
<accession>A0A3B1DI35</accession>
<dbReference type="EMBL" id="UOGK01000640">
    <property type="protein sequence ID" value="VAX42079.1"/>
    <property type="molecule type" value="Genomic_DNA"/>
</dbReference>
<evidence type="ECO:0000256" key="1">
    <source>
        <dbReference type="ARBA" id="ARBA00022737"/>
    </source>
</evidence>
<gene>
    <name evidence="3" type="ORF">MNBD_PLANCTO03-388</name>
</gene>
<dbReference type="PROSITE" id="PS51257">
    <property type="entry name" value="PROKAR_LIPOPROTEIN"/>
    <property type="match status" value="1"/>
</dbReference>
<name>A0A3B1DI35_9ZZZZ</name>
<organism evidence="3">
    <name type="scientific">hydrothermal vent metagenome</name>
    <dbReference type="NCBI Taxonomy" id="652676"/>
    <lineage>
        <taxon>unclassified sequences</taxon>
        <taxon>metagenomes</taxon>
        <taxon>ecological metagenomes</taxon>
    </lineage>
</organism>